<organism evidence="2">
    <name type="scientific">mine drainage metagenome</name>
    <dbReference type="NCBI Taxonomy" id="410659"/>
    <lineage>
        <taxon>unclassified sequences</taxon>
        <taxon>metagenomes</taxon>
        <taxon>ecological metagenomes</taxon>
    </lineage>
</organism>
<gene>
    <name evidence="2" type="ORF">GALL_511960</name>
</gene>
<dbReference type="PANTHER" id="PTHR34109">
    <property type="entry name" value="BNAUNNG04460D PROTEIN-RELATED"/>
    <property type="match status" value="1"/>
</dbReference>
<dbReference type="EMBL" id="MLJW01006064">
    <property type="protein sequence ID" value="OIQ67229.1"/>
    <property type="molecule type" value="Genomic_DNA"/>
</dbReference>
<dbReference type="SUPFAM" id="SSF54593">
    <property type="entry name" value="Glyoxalase/Bleomycin resistance protein/Dihydroxybiphenyl dioxygenase"/>
    <property type="match status" value="1"/>
</dbReference>
<dbReference type="PROSITE" id="PS51819">
    <property type="entry name" value="VOC"/>
    <property type="match status" value="1"/>
</dbReference>
<dbReference type="Pfam" id="PF00903">
    <property type="entry name" value="Glyoxalase"/>
    <property type="match status" value="1"/>
</dbReference>
<dbReference type="InterPro" id="IPR029068">
    <property type="entry name" value="Glyas_Bleomycin-R_OHBP_Dase"/>
</dbReference>
<dbReference type="InterPro" id="IPR037523">
    <property type="entry name" value="VOC_core"/>
</dbReference>
<evidence type="ECO:0000313" key="2">
    <source>
        <dbReference type="EMBL" id="OIQ67229.1"/>
    </source>
</evidence>
<comment type="caution">
    <text evidence="2">The sequence shown here is derived from an EMBL/GenBank/DDBJ whole genome shotgun (WGS) entry which is preliminary data.</text>
</comment>
<dbReference type="Gene3D" id="3.10.180.10">
    <property type="entry name" value="2,3-Dihydroxybiphenyl 1,2-Dioxygenase, domain 1"/>
    <property type="match status" value="1"/>
</dbReference>
<sequence>MHACVQIGDSLLFLVDEMPEHGALGPQALKGSPVTLHLQVEDADAAFARAVQAGASVAMPLADMFWGDRYGQVIDPFGHRWSIATHMREVSREEMVAALQAQADC</sequence>
<dbReference type="InterPro" id="IPR004360">
    <property type="entry name" value="Glyas_Fos-R_dOase_dom"/>
</dbReference>
<dbReference type="PANTHER" id="PTHR34109:SF1">
    <property type="entry name" value="VOC DOMAIN-CONTAINING PROTEIN"/>
    <property type="match status" value="1"/>
</dbReference>
<accession>A0A1J5PUL5</accession>
<protein>
    <submittedName>
        <fullName evidence="2">Glyoxalase-like domain protein</fullName>
    </submittedName>
</protein>
<reference evidence="2" key="1">
    <citation type="submission" date="2016-10" db="EMBL/GenBank/DDBJ databases">
        <title>Sequence of Gallionella enrichment culture.</title>
        <authorList>
            <person name="Poehlein A."/>
            <person name="Muehling M."/>
            <person name="Daniel R."/>
        </authorList>
    </citation>
    <scope>NUCLEOTIDE SEQUENCE</scope>
</reference>
<dbReference type="AlphaFoldDB" id="A0A1J5PUL5"/>
<feature type="domain" description="VOC" evidence="1">
    <location>
        <begin position="1"/>
        <end position="86"/>
    </location>
</feature>
<evidence type="ECO:0000259" key="1">
    <source>
        <dbReference type="PROSITE" id="PS51819"/>
    </source>
</evidence>
<proteinExistence type="predicted"/>
<dbReference type="CDD" id="cd07246">
    <property type="entry name" value="VOC_like"/>
    <property type="match status" value="1"/>
</dbReference>
<name>A0A1J5PUL5_9ZZZZ</name>